<reference evidence="4" key="3">
    <citation type="submission" date="2016-03" db="UniProtKB">
        <authorList>
            <consortium name="EnsemblProtists"/>
        </authorList>
    </citation>
    <scope>IDENTIFICATION</scope>
</reference>
<evidence type="ECO:0000313" key="5">
    <source>
        <dbReference type="Proteomes" id="UP000011087"/>
    </source>
</evidence>
<gene>
    <name evidence="3" type="ORF">GUITHDRAFT_138500</name>
</gene>
<dbReference type="EMBL" id="JH992996">
    <property type="protein sequence ID" value="EKX46011.1"/>
    <property type="molecule type" value="Genomic_DNA"/>
</dbReference>
<feature type="signal peptide" evidence="2">
    <location>
        <begin position="1"/>
        <end position="23"/>
    </location>
</feature>
<keyword evidence="2" id="KW-0732">Signal</keyword>
<name>L1JBW3_GUITC</name>
<evidence type="ECO:0000256" key="1">
    <source>
        <dbReference type="SAM" id="MobiDB-lite"/>
    </source>
</evidence>
<evidence type="ECO:0000313" key="4">
    <source>
        <dbReference type="EnsemblProtists" id="EKX46011"/>
    </source>
</evidence>
<reference evidence="5" key="2">
    <citation type="submission" date="2012-11" db="EMBL/GenBank/DDBJ databases">
        <authorList>
            <person name="Kuo A."/>
            <person name="Curtis B.A."/>
            <person name="Tanifuji G."/>
            <person name="Burki F."/>
            <person name="Gruber A."/>
            <person name="Irimia M."/>
            <person name="Maruyama S."/>
            <person name="Arias M.C."/>
            <person name="Ball S.G."/>
            <person name="Gile G.H."/>
            <person name="Hirakawa Y."/>
            <person name="Hopkins J.F."/>
            <person name="Rensing S.A."/>
            <person name="Schmutz J."/>
            <person name="Symeonidi A."/>
            <person name="Elias M."/>
            <person name="Eveleigh R.J."/>
            <person name="Herman E.K."/>
            <person name="Klute M.J."/>
            <person name="Nakayama T."/>
            <person name="Obornik M."/>
            <person name="Reyes-Prieto A."/>
            <person name="Armbrust E.V."/>
            <person name="Aves S.J."/>
            <person name="Beiko R.G."/>
            <person name="Coutinho P."/>
            <person name="Dacks J.B."/>
            <person name="Durnford D.G."/>
            <person name="Fast N.M."/>
            <person name="Green B.R."/>
            <person name="Grisdale C."/>
            <person name="Hempe F."/>
            <person name="Henrissat B."/>
            <person name="Hoppner M.P."/>
            <person name="Ishida K.-I."/>
            <person name="Kim E."/>
            <person name="Koreny L."/>
            <person name="Kroth P.G."/>
            <person name="Liu Y."/>
            <person name="Malik S.-B."/>
            <person name="Maier U.G."/>
            <person name="McRose D."/>
            <person name="Mock T."/>
            <person name="Neilson J.A."/>
            <person name="Onodera N.T."/>
            <person name="Poole A.M."/>
            <person name="Pritham E.J."/>
            <person name="Richards T.A."/>
            <person name="Rocap G."/>
            <person name="Roy S.W."/>
            <person name="Sarai C."/>
            <person name="Schaack S."/>
            <person name="Shirato S."/>
            <person name="Slamovits C.H."/>
            <person name="Spencer D.F."/>
            <person name="Suzuki S."/>
            <person name="Worden A.Z."/>
            <person name="Zauner S."/>
            <person name="Barry K."/>
            <person name="Bell C."/>
            <person name="Bharti A.K."/>
            <person name="Crow J.A."/>
            <person name="Grimwood J."/>
            <person name="Kramer R."/>
            <person name="Lindquist E."/>
            <person name="Lucas S."/>
            <person name="Salamov A."/>
            <person name="McFadden G.I."/>
            <person name="Lane C.E."/>
            <person name="Keeling P.J."/>
            <person name="Gray M.W."/>
            <person name="Grigoriev I.V."/>
            <person name="Archibald J.M."/>
        </authorList>
    </citation>
    <scope>NUCLEOTIDE SEQUENCE</scope>
    <source>
        <strain evidence="5">CCMP2712</strain>
    </source>
</reference>
<sequence>MGIRTRLPQIFLLLTVFILLSSSHPLEHEGCHEGVLLPSAMRGGYEPKGELRHGATVKGPRSWRGAKNQGASRRNYNARRQGRFKQPWQQKDERSVQADKAWERRSRIVREIQEEQMKTMKTNHSWPVEGIPIFIPRAILIQKYPIAKVWSERIAKRQQLKNQSLAIQVISSKAQIIVQLCVDGPMGNWLRIVQEKLANRYRQPTFEVHIPLLRVHGSVPPQAMLNLLRNFTRDLQEFRLSVTNQVYIDKAEYSSSRQLSLRISLSPEKDVEVLSGRYLEISTALSSSEDIQTLAVVDPTGRFKIQRHERAEVVGSCHFP</sequence>
<protein>
    <submittedName>
        <fullName evidence="3 4">Uncharacterized protein</fullName>
    </submittedName>
</protein>
<dbReference type="PaxDb" id="55529-EKX46011"/>
<accession>L1JBW3</accession>
<dbReference type="AlphaFoldDB" id="L1JBW3"/>
<reference evidence="3 5" key="1">
    <citation type="journal article" date="2012" name="Nature">
        <title>Algal genomes reveal evolutionary mosaicism and the fate of nucleomorphs.</title>
        <authorList>
            <consortium name="DOE Joint Genome Institute"/>
            <person name="Curtis B.A."/>
            <person name="Tanifuji G."/>
            <person name="Burki F."/>
            <person name="Gruber A."/>
            <person name="Irimia M."/>
            <person name="Maruyama S."/>
            <person name="Arias M.C."/>
            <person name="Ball S.G."/>
            <person name="Gile G.H."/>
            <person name="Hirakawa Y."/>
            <person name="Hopkins J.F."/>
            <person name="Kuo A."/>
            <person name="Rensing S.A."/>
            <person name="Schmutz J."/>
            <person name="Symeonidi A."/>
            <person name="Elias M."/>
            <person name="Eveleigh R.J."/>
            <person name="Herman E.K."/>
            <person name="Klute M.J."/>
            <person name="Nakayama T."/>
            <person name="Obornik M."/>
            <person name="Reyes-Prieto A."/>
            <person name="Armbrust E.V."/>
            <person name="Aves S.J."/>
            <person name="Beiko R.G."/>
            <person name="Coutinho P."/>
            <person name="Dacks J.B."/>
            <person name="Durnford D.G."/>
            <person name="Fast N.M."/>
            <person name="Green B.R."/>
            <person name="Grisdale C.J."/>
            <person name="Hempel F."/>
            <person name="Henrissat B."/>
            <person name="Hoppner M.P."/>
            <person name="Ishida K."/>
            <person name="Kim E."/>
            <person name="Koreny L."/>
            <person name="Kroth P.G."/>
            <person name="Liu Y."/>
            <person name="Malik S.B."/>
            <person name="Maier U.G."/>
            <person name="McRose D."/>
            <person name="Mock T."/>
            <person name="Neilson J.A."/>
            <person name="Onodera N.T."/>
            <person name="Poole A.M."/>
            <person name="Pritham E.J."/>
            <person name="Richards T.A."/>
            <person name="Rocap G."/>
            <person name="Roy S.W."/>
            <person name="Sarai C."/>
            <person name="Schaack S."/>
            <person name="Shirato S."/>
            <person name="Slamovits C.H."/>
            <person name="Spencer D.F."/>
            <person name="Suzuki S."/>
            <person name="Worden A.Z."/>
            <person name="Zauner S."/>
            <person name="Barry K."/>
            <person name="Bell C."/>
            <person name="Bharti A.K."/>
            <person name="Crow J.A."/>
            <person name="Grimwood J."/>
            <person name="Kramer R."/>
            <person name="Lindquist E."/>
            <person name="Lucas S."/>
            <person name="Salamov A."/>
            <person name="McFadden G.I."/>
            <person name="Lane C.E."/>
            <person name="Keeling P.J."/>
            <person name="Gray M.W."/>
            <person name="Grigoriev I.V."/>
            <person name="Archibald J.M."/>
        </authorList>
    </citation>
    <scope>NUCLEOTIDE SEQUENCE</scope>
    <source>
        <strain evidence="3 5">CCMP2712</strain>
    </source>
</reference>
<dbReference type="GeneID" id="17302806"/>
<feature type="region of interest" description="Disordered" evidence="1">
    <location>
        <begin position="47"/>
        <end position="96"/>
    </location>
</feature>
<organism evidence="3">
    <name type="scientific">Guillardia theta (strain CCMP2712)</name>
    <name type="common">Cryptophyte</name>
    <dbReference type="NCBI Taxonomy" id="905079"/>
    <lineage>
        <taxon>Eukaryota</taxon>
        <taxon>Cryptophyceae</taxon>
        <taxon>Pyrenomonadales</taxon>
        <taxon>Geminigeraceae</taxon>
        <taxon>Guillardia</taxon>
    </lineage>
</organism>
<evidence type="ECO:0000313" key="3">
    <source>
        <dbReference type="EMBL" id="EKX46011.1"/>
    </source>
</evidence>
<dbReference type="RefSeq" id="XP_005832991.1">
    <property type="nucleotide sequence ID" value="XM_005832934.1"/>
</dbReference>
<dbReference type="HOGENOM" id="CLU_870020_0_0_1"/>
<evidence type="ECO:0000256" key="2">
    <source>
        <dbReference type="SAM" id="SignalP"/>
    </source>
</evidence>
<feature type="chain" id="PRO_5008771114" evidence="2">
    <location>
        <begin position="24"/>
        <end position="320"/>
    </location>
</feature>
<dbReference type="Proteomes" id="UP000011087">
    <property type="component" value="Unassembled WGS sequence"/>
</dbReference>
<proteinExistence type="predicted"/>
<keyword evidence="5" id="KW-1185">Reference proteome</keyword>
<dbReference type="KEGG" id="gtt:GUITHDRAFT_138500"/>
<dbReference type="EnsemblProtists" id="EKX46011">
    <property type="protein sequence ID" value="EKX46011"/>
    <property type="gene ID" value="GUITHDRAFT_138500"/>
</dbReference>